<evidence type="ECO:0000256" key="3">
    <source>
        <dbReference type="ARBA" id="ARBA00022840"/>
    </source>
</evidence>
<evidence type="ECO:0000313" key="5">
    <source>
        <dbReference type="EMBL" id="SPP76904.1"/>
    </source>
</evidence>
<name>A0A3B0J4U7_DROGU</name>
<gene>
    <name evidence="5" type="ORF">DGUA_6G007514</name>
</gene>
<dbReference type="CDD" id="cd19482">
    <property type="entry name" value="RecA-like_Thep1"/>
    <property type="match status" value="1"/>
</dbReference>
<dbReference type="SUPFAM" id="SSF52540">
    <property type="entry name" value="P-loop containing nucleoside triphosphate hydrolases"/>
    <property type="match status" value="1"/>
</dbReference>
<proteinExistence type="inferred from homology"/>
<accession>A0A3B0J4U7</accession>
<keyword evidence="1" id="KW-0547">Nucleotide-binding</keyword>
<evidence type="ECO:0000313" key="6">
    <source>
        <dbReference type="Proteomes" id="UP000268350"/>
    </source>
</evidence>
<dbReference type="InterPro" id="IPR004948">
    <property type="entry name" value="Nuc-triphosphatase_THEP1"/>
</dbReference>
<dbReference type="OrthoDB" id="446244at2759"/>
<evidence type="ECO:0000256" key="2">
    <source>
        <dbReference type="ARBA" id="ARBA00022801"/>
    </source>
</evidence>
<dbReference type="PANTHER" id="PTHR43146:SF1">
    <property type="entry name" value="CANCER-RELATED NUCLEOSIDE-TRIPHOSPHATASE"/>
    <property type="match status" value="1"/>
</dbReference>
<dbReference type="OMA" id="VTAVQNC"/>
<dbReference type="PANTHER" id="PTHR43146">
    <property type="entry name" value="CANCER-RELATED NUCLEOSIDE-TRIPHOSPHATASE"/>
    <property type="match status" value="1"/>
</dbReference>
<dbReference type="GO" id="GO:0017111">
    <property type="term" value="F:ribonucleoside triphosphate phosphatase activity"/>
    <property type="evidence" value="ECO:0007669"/>
    <property type="project" value="InterPro"/>
</dbReference>
<dbReference type="Gene3D" id="3.40.50.300">
    <property type="entry name" value="P-loop containing nucleotide triphosphate hydrolases"/>
    <property type="match status" value="1"/>
</dbReference>
<dbReference type="Pfam" id="PF03266">
    <property type="entry name" value="NTPase_1"/>
    <property type="match status" value="1"/>
</dbReference>
<dbReference type="HAMAP" id="MF_00796">
    <property type="entry name" value="NTPase_1"/>
    <property type="match status" value="1"/>
</dbReference>
<evidence type="ECO:0000259" key="4">
    <source>
        <dbReference type="SMART" id="SM00382"/>
    </source>
</evidence>
<organism evidence="5 6">
    <name type="scientific">Drosophila guanche</name>
    <name type="common">Fruit fly</name>
    <dbReference type="NCBI Taxonomy" id="7266"/>
    <lineage>
        <taxon>Eukaryota</taxon>
        <taxon>Metazoa</taxon>
        <taxon>Ecdysozoa</taxon>
        <taxon>Arthropoda</taxon>
        <taxon>Hexapoda</taxon>
        <taxon>Insecta</taxon>
        <taxon>Pterygota</taxon>
        <taxon>Neoptera</taxon>
        <taxon>Endopterygota</taxon>
        <taxon>Diptera</taxon>
        <taxon>Brachycera</taxon>
        <taxon>Muscomorpha</taxon>
        <taxon>Ephydroidea</taxon>
        <taxon>Drosophilidae</taxon>
        <taxon>Drosophila</taxon>
        <taxon>Sophophora</taxon>
    </lineage>
</organism>
<dbReference type="STRING" id="7266.A0A3B0J4U7"/>
<sequence>MEKIHILTAILITGSPGVGKTTLVRKICSKLGEQRKLQGFYTEEVRTAGKGQRIGFDVVTLSGKRGILAREGPLDNLRRPKVGKYSVYVQDFEDLTLPLLLEGSQSGCELLVIDEVGKMELLSKRFEAAMASVLQQQRLLLATIPQSNRQSLPLVERLKSLPGVVIYEVTKGNRDALVNEITECIIQSKLLA</sequence>
<keyword evidence="6" id="KW-1185">Reference proteome</keyword>
<reference evidence="6" key="1">
    <citation type="submission" date="2018-01" db="EMBL/GenBank/DDBJ databases">
        <authorList>
            <person name="Alioto T."/>
            <person name="Alioto T."/>
        </authorList>
    </citation>
    <scope>NUCLEOTIDE SEQUENCE [LARGE SCALE GENOMIC DNA]</scope>
</reference>
<dbReference type="EMBL" id="OUUW01000002">
    <property type="protein sequence ID" value="SPP76904.1"/>
    <property type="molecule type" value="Genomic_DNA"/>
</dbReference>
<dbReference type="InterPro" id="IPR027417">
    <property type="entry name" value="P-loop_NTPase"/>
</dbReference>
<dbReference type="AlphaFoldDB" id="A0A3B0J4U7"/>
<keyword evidence="2" id="KW-0378">Hydrolase</keyword>
<protein>
    <submittedName>
        <fullName evidence="5">Blast:Nucleoside-triphosphatase THEP1</fullName>
    </submittedName>
</protein>
<keyword evidence="3" id="KW-0067">ATP-binding</keyword>
<dbReference type="NCBIfam" id="NF010248">
    <property type="entry name" value="PRK13695.1"/>
    <property type="match status" value="1"/>
</dbReference>
<dbReference type="GO" id="GO:0005524">
    <property type="term" value="F:ATP binding"/>
    <property type="evidence" value="ECO:0007669"/>
    <property type="project" value="UniProtKB-KW"/>
</dbReference>
<dbReference type="Proteomes" id="UP000268350">
    <property type="component" value="Unassembled WGS sequence"/>
</dbReference>
<evidence type="ECO:0000256" key="1">
    <source>
        <dbReference type="ARBA" id="ARBA00022741"/>
    </source>
</evidence>
<dbReference type="InterPro" id="IPR003593">
    <property type="entry name" value="AAA+_ATPase"/>
</dbReference>
<dbReference type="SMART" id="SM00382">
    <property type="entry name" value="AAA"/>
    <property type="match status" value="1"/>
</dbReference>
<feature type="domain" description="AAA+ ATPase" evidence="4">
    <location>
        <begin position="6"/>
        <end position="171"/>
    </location>
</feature>